<proteinExistence type="predicted"/>
<gene>
    <name evidence="1" type="ORF">SAMN05444695_1237</name>
</gene>
<organism evidence="1 2">
    <name type="scientific">Rhodococcus triatomae</name>
    <dbReference type="NCBI Taxonomy" id="300028"/>
    <lineage>
        <taxon>Bacteria</taxon>
        <taxon>Bacillati</taxon>
        <taxon>Actinomycetota</taxon>
        <taxon>Actinomycetes</taxon>
        <taxon>Mycobacteriales</taxon>
        <taxon>Nocardiaceae</taxon>
        <taxon>Rhodococcus</taxon>
    </lineage>
</organism>
<reference evidence="1 2" key="1">
    <citation type="submission" date="2016-10" db="EMBL/GenBank/DDBJ databases">
        <authorList>
            <person name="de Groot N.N."/>
        </authorList>
    </citation>
    <scope>NUCLEOTIDE SEQUENCE [LARGE SCALE GENOMIC DNA]</scope>
    <source>
        <strain evidence="1 2">DSM 44892</strain>
    </source>
</reference>
<name>A0A1G8SP24_9NOCA</name>
<evidence type="ECO:0000313" key="1">
    <source>
        <dbReference type="EMBL" id="SDJ30914.1"/>
    </source>
</evidence>
<dbReference type="AlphaFoldDB" id="A0A1G8SP24"/>
<dbReference type="OrthoDB" id="4481276at2"/>
<evidence type="ECO:0000313" key="2">
    <source>
        <dbReference type="Proteomes" id="UP000183263"/>
    </source>
</evidence>
<dbReference type="EMBL" id="FNDN01000023">
    <property type="protein sequence ID" value="SDJ30914.1"/>
    <property type="molecule type" value="Genomic_DNA"/>
</dbReference>
<dbReference type="RefSeq" id="WP_072740258.1">
    <property type="nucleotide sequence ID" value="NZ_CP048813.1"/>
</dbReference>
<accession>A0A1G8SP24</accession>
<protein>
    <submittedName>
        <fullName evidence="1">Uncharacterized protein</fullName>
    </submittedName>
</protein>
<keyword evidence="2" id="KW-1185">Reference proteome</keyword>
<dbReference type="Proteomes" id="UP000183263">
    <property type="component" value="Unassembled WGS sequence"/>
</dbReference>
<sequence length="150" mass="15131">MSRSLFPLRLAAVCALGGAAALVGSATVTAAPIDFQPIPLECEAGLASVLSVTHDEEAAVGGDEVLYVVSEPGGGGAWVTWLNLDTGVWSNETLVSTQELWGAPAALSSPQAGTVVAAVWGPHENAAGEQCFLLPGVDIAQVPGVAPVEN</sequence>